<evidence type="ECO:0000313" key="11">
    <source>
        <dbReference type="Proteomes" id="UP000234585"/>
    </source>
</evidence>
<keyword evidence="5 9" id="KW-0337">GPI-anchor biosynthesis</keyword>
<evidence type="ECO:0000313" key="10">
    <source>
        <dbReference type="EMBL" id="PLB37079.1"/>
    </source>
</evidence>
<dbReference type="GO" id="GO:0032216">
    <property type="term" value="F:glucosaminyl-phosphatidylinositol O-acyltransferase activity"/>
    <property type="evidence" value="ECO:0007669"/>
    <property type="project" value="TreeGrafter"/>
</dbReference>
<feature type="transmembrane region" description="Helical" evidence="9">
    <location>
        <begin position="188"/>
        <end position="207"/>
    </location>
</feature>
<dbReference type="UniPathway" id="UPA00196"/>
<proteinExistence type="inferred from homology"/>
<evidence type="ECO:0000256" key="8">
    <source>
        <dbReference type="ARBA" id="ARBA00023136"/>
    </source>
</evidence>
<dbReference type="Pfam" id="PF06423">
    <property type="entry name" value="GWT1"/>
    <property type="match status" value="1"/>
</dbReference>
<dbReference type="EC" id="2.3.-.-" evidence="9"/>
<dbReference type="PANTHER" id="PTHR20661">
    <property type="entry name" value="PHOSPHATIDYLINOSITOL-GLYCAN BIOSYNTHESIS CLASS W PROTEIN"/>
    <property type="match status" value="1"/>
</dbReference>
<feature type="transmembrane region" description="Helical" evidence="9">
    <location>
        <begin position="219"/>
        <end position="239"/>
    </location>
</feature>
<dbReference type="GO" id="GO:0005789">
    <property type="term" value="C:endoplasmic reticulum membrane"/>
    <property type="evidence" value="ECO:0007669"/>
    <property type="project" value="UniProtKB-SubCell"/>
</dbReference>
<keyword evidence="9" id="KW-0012">Acyltransferase</keyword>
<organism evidence="10 11">
    <name type="scientific">Aspergillus candidus</name>
    <dbReference type="NCBI Taxonomy" id="41067"/>
    <lineage>
        <taxon>Eukaryota</taxon>
        <taxon>Fungi</taxon>
        <taxon>Dikarya</taxon>
        <taxon>Ascomycota</taxon>
        <taxon>Pezizomycotina</taxon>
        <taxon>Eurotiomycetes</taxon>
        <taxon>Eurotiomycetidae</taxon>
        <taxon>Eurotiales</taxon>
        <taxon>Aspergillaceae</taxon>
        <taxon>Aspergillus</taxon>
        <taxon>Aspergillus subgen. Circumdati</taxon>
    </lineage>
</organism>
<comment type="similarity">
    <text evidence="4 9">Belongs to the PIGW family.</text>
</comment>
<gene>
    <name evidence="10" type="ORF">BDW47DRAFT_132465</name>
</gene>
<evidence type="ECO:0000256" key="2">
    <source>
        <dbReference type="ARBA" id="ARBA00004477"/>
    </source>
</evidence>
<feature type="transmembrane region" description="Helical" evidence="9">
    <location>
        <begin position="53"/>
        <end position="77"/>
    </location>
</feature>
<evidence type="ECO:0000256" key="3">
    <source>
        <dbReference type="ARBA" id="ARBA00004687"/>
    </source>
</evidence>
<evidence type="ECO:0000256" key="7">
    <source>
        <dbReference type="ARBA" id="ARBA00022989"/>
    </source>
</evidence>
<comment type="pathway">
    <text evidence="3 9">Glycolipid biosynthesis; glycosylphosphatidylinositol-anchor biosynthesis.</text>
</comment>
<name>A0A2I2F8Y0_ASPCN</name>
<reference evidence="10 11" key="1">
    <citation type="submission" date="2017-12" db="EMBL/GenBank/DDBJ databases">
        <authorList>
            <consortium name="DOE Joint Genome Institute"/>
            <person name="Haridas S."/>
            <person name="Kjaerbolling I."/>
            <person name="Vesth T.C."/>
            <person name="Frisvad J.C."/>
            <person name="Nybo J.L."/>
            <person name="Theobald S."/>
            <person name="Kuo A."/>
            <person name="Bowyer P."/>
            <person name="Matsuda Y."/>
            <person name="Mondo S."/>
            <person name="Lyhne E.K."/>
            <person name="Kogle M.E."/>
            <person name="Clum A."/>
            <person name="Lipzen A."/>
            <person name="Salamov A."/>
            <person name="Ngan C.Y."/>
            <person name="Daum C."/>
            <person name="Chiniquy J."/>
            <person name="Barry K."/>
            <person name="LaButti K."/>
            <person name="Simmons B.A."/>
            <person name="Magnuson J.K."/>
            <person name="Mortensen U.H."/>
            <person name="Larsen T.O."/>
            <person name="Grigoriev I.V."/>
            <person name="Baker S.E."/>
            <person name="Andersen M.R."/>
            <person name="Nordberg H.P."/>
            <person name="Cantor M.N."/>
            <person name="Hua S.X."/>
        </authorList>
    </citation>
    <scope>NUCLEOTIDE SEQUENCE [LARGE SCALE GENOMIC DNA]</scope>
    <source>
        <strain evidence="10 11">CBS 102.13</strain>
    </source>
</reference>
<dbReference type="GeneID" id="36524717"/>
<comment type="subcellular location">
    <subcellularLocation>
        <location evidence="2 9">Endoplasmic reticulum membrane</location>
        <topology evidence="2 9">Multi-pass membrane protein</topology>
    </subcellularLocation>
</comment>
<feature type="transmembrane region" description="Helical" evidence="9">
    <location>
        <begin position="326"/>
        <end position="346"/>
    </location>
</feature>
<dbReference type="InterPro" id="IPR009447">
    <property type="entry name" value="PIGW/GWT1"/>
</dbReference>
<keyword evidence="9" id="KW-0256">Endoplasmic reticulum</keyword>
<feature type="transmembrane region" description="Helical" evidence="9">
    <location>
        <begin position="443"/>
        <end position="461"/>
    </location>
</feature>
<feature type="transmembrane region" description="Helical" evidence="9">
    <location>
        <begin position="83"/>
        <end position="107"/>
    </location>
</feature>
<dbReference type="PANTHER" id="PTHR20661:SF0">
    <property type="entry name" value="PHOSPHATIDYLINOSITOL-GLYCAN BIOSYNTHESIS CLASS W PROTEIN"/>
    <property type="match status" value="1"/>
</dbReference>
<dbReference type="EMBL" id="KZ559146">
    <property type="protein sequence ID" value="PLB37079.1"/>
    <property type="molecule type" value="Genomic_DNA"/>
</dbReference>
<dbReference type="PIRSF" id="PIRSF017321">
    <property type="entry name" value="GWT1"/>
    <property type="match status" value="1"/>
</dbReference>
<keyword evidence="6 9" id="KW-0812">Transmembrane</keyword>
<evidence type="ECO:0000256" key="4">
    <source>
        <dbReference type="ARBA" id="ARBA00007559"/>
    </source>
</evidence>
<dbReference type="Proteomes" id="UP000234585">
    <property type="component" value="Unassembled WGS sequence"/>
</dbReference>
<protein>
    <recommendedName>
        <fullName evidence="9">GPI-anchored wall transfer protein</fullName>
        <ecNumber evidence="9">2.3.-.-</ecNumber>
    </recommendedName>
</protein>
<evidence type="ECO:0000256" key="9">
    <source>
        <dbReference type="RuleBase" id="RU280819"/>
    </source>
</evidence>
<keyword evidence="11" id="KW-1185">Reference proteome</keyword>
<feature type="transmembrane region" description="Helical" evidence="9">
    <location>
        <begin position="158"/>
        <end position="176"/>
    </location>
</feature>
<feature type="transmembrane region" description="Helical" evidence="9">
    <location>
        <begin position="20"/>
        <end position="41"/>
    </location>
</feature>
<dbReference type="GO" id="GO:0072659">
    <property type="term" value="P:protein localization to plasma membrane"/>
    <property type="evidence" value="ECO:0007669"/>
    <property type="project" value="TreeGrafter"/>
</dbReference>
<dbReference type="GO" id="GO:0006506">
    <property type="term" value="P:GPI anchor biosynthetic process"/>
    <property type="evidence" value="ECO:0007669"/>
    <property type="project" value="UniProtKB-UniPathway"/>
</dbReference>
<dbReference type="AlphaFoldDB" id="A0A2I2F8Y0"/>
<comment type="function">
    <text evidence="1">Probable acetyltransferase, which acetylates the inositol ring of phosphatidylinositol during biosynthesis of GPI-anchor.</text>
</comment>
<evidence type="ECO:0000256" key="1">
    <source>
        <dbReference type="ARBA" id="ARBA00002531"/>
    </source>
</evidence>
<dbReference type="STRING" id="41067.A0A2I2F8Y0"/>
<dbReference type="OrthoDB" id="15270at2759"/>
<comment type="function">
    <text evidence="9">A acetyltransferase, which acetylates the inositol ring of phosphatidylinositol during biosynthesis of GPI-anchor.</text>
</comment>
<keyword evidence="9" id="KW-0808">Transferase</keyword>
<feature type="transmembrane region" description="Helical" evidence="9">
    <location>
        <begin position="284"/>
        <end position="306"/>
    </location>
</feature>
<feature type="transmembrane region" description="Helical" evidence="9">
    <location>
        <begin position="410"/>
        <end position="431"/>
    </location>
</feature>
<keyword evidence="7 9" id="KW-1133">Transmembrane helix</keyword>
<dbReference type="RefSeq" id="XP_024671091.1">
    <property type="nucleotide sequence ID" value="XM_024817557.1"/>
</dbReference>
<evidence type="ECO:0000256" key="5">
    <source>
        <dbReference type="ARBA" id="ARBA00022502"/>
    </source>
</evidence>
<evidence type="ECO:0000256" key="6">
    <source>
        <dbReference type="ARBA" id="ARBA00022692"/>
    </source>
</evidence>
<sequence length="470" mass="52247">MDMDYKSRKEAFVSGLSGGNIIEVGNVLLIPLTAILFWTTIHTRFSSFSRYRPVSVTVEFLLTVGIPLCALTVWYPYVPALNIGLVLCSALLLLCLKPFMGGGHAFTPPSNKRAGRRHQYLFISHHRGALMMLVCLAILAVDFQVFPRSLAKTENWGISVMDFFAGSFVFSSGFISHKSTRNRARRSFYLTIFGLLRLGALNLFNYQQHTSEYGVHWNLFFTIPALTAIVGIFDCMTAVIPLPDEALAIATMVASEICLRTTSLQENILSLERGTSLISLNQEGLFSTLGYAAIYLIGRAVGSHVFMLLSFQKRPNLVLSELATQAFLWVGCFVLASTDVAGFGWQIPVSRRLANVSYVFWVAAVNSTWLFLYYLIDWVHITTGQWSDKQHVRSDQQHAMKFARSDIISAFNEGGLAVFIIANIITGVVNLTVNTLDMSGSSAMTLLTGYAIFLITVTLHLQSSERKLRV</sequence>
<keyword evidence="8 9" id="KW-0472">Membrane</keyword>
<accession>A0A2I2F8Y0</accession>
<feature type="transmembrane region" description="Helical" evidence="9">
    <location>
        <begin position="128"/>
        <end position="146"/>
    </location>
</feature>
<feature type="transmembrane region" description="Helical" evidence="9">
    <location>
        <begin position="358"/>
        <end position="376"/>
    </location>
</feature>